<comment type="cofactor">
    <cofactor evidence="1">
        <name>Mg(2+)</name>
        <dbReference type="ChEBI" id="CHEBI:18420"/>
    </cofactor>
</comment>
<evidence type="ECO:0000313" key="6">
    <source>
        <dbReference type="Proteomes" id="UP000824988"/>
    </source>
</evidence>
<dbReference type="InterPro" id="IPR029787">
    <property type="entry name" value="Nucleotide_cyclase"/>
</dbReference>
<feature type="domain" description="GGDEF" evidence="4">
    <location>
        <begin position="130"/>
        <end position="261"/>
    </location>
</feature>
<evidence type="ECO:0000256" key="1">
    <source>
        <dbReference type="ARBA" id="ARBA00001946"/>
    </source>
</evidence>
<name>A0A8D4VNF9_9GAMM</name>
<dbReference type="InterPro" id="IPR000160">
    <property type="entry name" value="GGDEF_dom"/>
</dbReference>
<keyword evidence="6" id="KW-1185">Reference proteome</keyword>
<sequence length="261" mass="29705">MRKGHDIEQTVETLLADPQYDGHPLHQALADLYKEFQQQVKQIDRVTRISDHYQSAARETNLSLSDRCRRQLKYLEKVARISDGYQSLMRDRQETLREESLRDSLTGLGNRRMLQNRLKAEASRLDRYRLPLTLVMVDVDHFKAINDTHGHDAGDKVLATIARVFEAGLRDYDICGRWGGEEFLIIMPEQASDVAGDIVERLRQTVESTNIRIGEQVIGVTASFGIAHRHPGEDVAETLQRADQALLTAKRAGRNRCETAN</sequence>
<evidence type="ECO:0000313" key="5">
    <source>
        <dbReference type="EMBL" id="BBL71103.1"/>
    </source>
</evidence>
<dbReference type="NCBIfam" id="NF038266">
    <property type="entry name" value="diguan_SiaD"/>
    <property type="match status" value="1"/>
</dbReference>
<dbReference type="SUPFAM" id="SSF55073">
    <property type="entry name" value="Nucleotide cyclase"/>
    <property type="match status" value="1"/>
</dbReference>
<accession>A0A8D4VNF9</accession>
<dbReference type="PROSITE" id="PS50887">
    <property type="entry name" value="GGDEF"/>
    <property type="match status" value="1"/>
</dbReference>
<dbReference type="RefSeq" id="WP_054772734.1">
    <property type="nucleotide sequence ID" value="NZ_AP019782.1"/>
</dbReference>
<dbReference type="Proteomes" id="UP000824988">
    <property type="component" value="Chromosome"/>
</dbReference>
<dbReference type="Gene3D" id="3.30.70.270">
    <property type="match status" value="1"/>
</dbReference>
<reference evidence="5" key="1">
    <citation type="submission" date="2019-06" db="EMBL/GenBank/DDBJ databases">
        <title>Complete genome sequence of Methylogaea oryzae strain JCM16910.</title>
        <authorList>
            <person name="Asakawa S."/>
        </authorList>
    </citation>
    <scope>NUCLEOTIDE SEQUENCE</scope>
    <source>
        <strain evidence="5">E10</strain>
    </source>
</reference>
<dbReference type="GO" id="GO:1902201">
    <property type="term" value="P:negative regulation of bacterial-type flagellum-dependent cell motility"/>
    <property type="evidence" value="ECO:0007669"/>
    <property type="project" value="TreeGrafter"/>
</dbReference>
<dbReference type="GO" id="GO:0052621">
    <property type="term" value="F:diguanylate cyclase activity"/>
    <property type="evidence" value="ECO:0007669"/>
    <property type="project" value="UniProtKB-EC"/>
</dbReference>
<dbReference type="SMART" id="SM00267">
    <property type="entry name" value="GGDEF"/>
    <property type="match status" value="1"/>
</dbReference>
<protein>
    <recommendedName>
        <fullName evidence="2">diguanylate cyclase</fullName>
        <ecNumber evidence="2">2.7.7.65</ecNumber>
    </recommendedName>
</protein>
<dbReference type="PANTHER" id="PTHR45138:SF9">
    <property type="entry name" value="DIGUANYLATE CYCLASE DGCM-RELATED"/>
    <property type="match status" value="1"/>
</dbReference>
<dbReference type="GO" id="GO:0043709">
    <property type="term" value="P:cell adhesion involved in single-species biofilm formation"/>
    <property type="evidence" value="ECO:0007669"/>
    <property type="project" value="TreeGrafter"/>
</dbReference>
<dbReference type="CDD" id="cd01949">
    <property type="entry name" value="GGDEF"/>
    <property type="match status" value="1"/>
</dbReference>
<dbReference type="InterPro" id="IPR050469">
    <property type="entry name" value="Diguanylate_Cyclase"/>
</dbReference>
<evidence type="ECO:0000256" key="3">
    <source>
        <dbReference type="ARBA" id="ARBA00034247"/>
    </source>
</evidence>
<evidence type="ECO:0000256" key="2">
    <source>
        <dbReference type="ARBA" id="ARBA00012528"/>
    </source>
</evidence>
<dbReference type="KEGG" id="moz:MoryE10_17090"/>
<comment type="catalytic activity">
    <reaction evidence="3">
        <text>2 GTP = 3',3'-c-di-GMP + 2 diphosphate</text>
        <dbReference type="Rhea" id="RHEA:24898"/>
        <dbReference type="ChEBI" id="CHEBI:33019"/>
        <dbReference type="ChEBI" id="CHEBI:37565"/>
        <dbReference type="ChEBI" id="CHEBI:58805"/>
        <dbReference type="EC" id="2.7.7.65"/>
    </reaction>
</comment>
<evidence type="ECO:0000259" key="4">
    <source>
        <dbReference type="PROSITE" id="PS50887"/>
    </source>
</evidence>
<proteinExistence type="predicted"/>
<dbReference type="GO" id="GO:0005886">
    <property type="term" value="C:plasma membrane"/>
    <property type="evidence" value="ECO:0007669"/>
    <property type="project" value="TreeGrafter"/>
</dbReference>
<dbReference type="AlphaFoldDB" id="A0A8D4VNF9"/>
<dbReference type="NCBIfam" id="TIGR00254">
    <property type="entry name" value="GGDEF"/>
    <property type="match status" value="1"/>
</dbReference>
<dbReference type="PANTHER" id="PTHR45138">
    <property type="entry name" value="REGULATORY COMPONENTS OF SENSORY TRANSDUCTION SYSTEM"/>
    <property type="match status" value="1"/>
</dbReference>
<dbReference type="Pfam" id="PF00990">
    <property type="entry name" value="GGDEF"/>
    <property type="match status" value="1"/>
</dbReference>
<dbReference type="EC" id="2.7.7.65" evidence="2"/>
<organism evidence="5 6">
    <name type="scientific">Methylogaea oryzae</name>
    <dbReference type="NCBI Taxonomy" id="1295382"/>
    <lineage>
        <taxon>Bacteria</taxon>
        <taxon>Pseudomonadati</taxon>
        <taxon>Pseudomonadota</taxon>
        <taxon>Gammaproteobacteria</taxon>
        <taxon>Methylococcales</taxon>
        <taxon>Methylococcaceae</taxon>
        <taxon>Methylogaea</taxon>
    </lineage>
</organism>
<dbReference type="FunFam" id="3.30.70.270:FF:000001">
    <property type="entry name" value="Diguanylate cyclase domain protein"/>
    <property type="match status" value="1"/>
</dbReference>
<gene>
    <name evidence="5" type="ORF">MoryE10_17090</name>
</gene>
<dbReference type="InterPro" id="IPR043128">
    <property type="entry name" value="Rev_trsase/Diguanyl_cyclase"/>
</dbReference>
<dbReference type="EMBL" id="AP019782">
    <property type="protein sequence ID" value="BBL71103.1"/>
    <property type="molecule type" value="Genomic_DNA"/>
</dbReference>